<keyword evidence="6" id="KW-1185">Reference proteome</keyword>
<dbReference type="GO" id="GO:0005829">
    <property type="term" value="C:cytosol"/>
    <property type="evidence" value="ECO:0007669"/>
    <property type="project" value="TreeGrafter"/>
</dbReference>
<dbReference type="Gene3D" id="1.20.58.2220">
    <property type="entry name" value="Formin, FH2 domain"/>
    <property type="match status" value="1"/>
</dbReference>
<dbReference type="SUPFAM" id="SSF101447">
    <property type="entry name" value="Formin homology 2 domain (FH2 domain)"/>
    <property type="match status" value="1"/>
</dbReference>
<feature type="region of interest" description="Disordered" evidence="2">
    <location>
        <begin position="373"/>
        <end position="397"/>
    </location>
</feature>
<name>A0A674JT77_9SAUR</name>
<dbReference type="InterPro" id="IPR014767">
    <property type="entry name" value="DAD_dom"/>
</dbReference>
<dbReference type="GeneTree" id="ENSGT00940000156292"/>
<accession>A0A674JT77</accession>
<feature type="domain" description="DAD" evidence="3">
    <location>
        <begin position="416"/>
        <end position="450"/>
    </location>
</feature>
<reference evidence="5" key="1">
    <citation type="submission" date="2025-08" db="UniProtKB">
        <authorList>
            <consortium name="Ensembl"/>
        </authorList>
    </citation>
    <scope>IDENTIFICATION</scope>
</reference>
<dbReference type="Ensembl" id="ENSTMTT00000024761.1">
    <property type="protein sequence ID" value="ENSTMTP00000023918.1"/>
    <property type="gene ID" value="ENSTMTG00000017164.1"/>
</dbReference>
<dbReference type="FunFam" id="1.20.58.2220:FF:000001">
    <property type="entry name" value="Formin-like 1, isoform CRA_c"/>
    <property type="match status" value="1"/>
</dbReference>
<evidence type="ECO:0000313" key="5">
    <source>
        <dbReference type="Ensembl" id="ENSTMTP00000023918.1"/>
    </source>
</evidence>
<dbReference type="PANTHER" id="PTHR45857">
    <property type="entry name" value="FORMIN-LIKE PROTEIN"/>
    <property type="match status" value="1"/>
</dbReference>
<evidence type="ECO:0000259" key="3">
    <source>
        <dbReference type="PROSITE" id="PS51231"/>
    </source>
</evidence>
<dbReference type="InterPro" id="IPR015425">
    <property type="entry name" value="FH2_Formin"/>
</dbReference>
<reference evidence="5" key="2">
    <citation type="submission" date="2025-09" db="UniProtKB">
        <authorList>
            <consortium name="Ensembl"/>
        </authorList>
    </citation>
    <scope>IDENTIFICATION</scope>
</reference>
<evidence type="ECO:0000259" key="4">
    <source>
        <dbReference type="PROSITE" id="PS51444"/>
    </source>
</evidence>
<gene>
    <name evidence="5" type="primary">FMNL1</name>
</gene>
<proteinExistence type="inferred from homology"/>
<dbReference type="PROSITE" id="PS51444">
    <property type="entry name" value="FH2"/>
    <property type="match status" value="1"/>
</dbReference>
<evidence type="ECO:0000313" key="6">
    <source>
        <dbReference type="Proteomes" id="UP000472274"/>
    </source>
</evidence>
<feature type="domain" description="FH2" evidence="4">
    <location>
        <begin position="1"/>
        <end position="382"/>
    </location>
</feature>
<evidence type="ECO:0000256" key="1">
    <source>
        <dbReference type="ARBA" id="ARBA00023449"/>
    </source>
</evidence>
<feature type="compositionally biased region" description="Polar residues" evidence="2">
    <location>
        <begin position="450"/>
        <end position="462"/>
    </location>
</feature>
<dbReference type="InterPro" id="IPR043592">
    <property type="entry name" value="FMNL_animal"/>
</dbReference>
<dbReference type="Pfam" id="PF02181">
    <property type="entry name" value="FH2"/>
    <property type="match status" value="1"/>
</dbReference>
<feature type="region of interest" description="Disordered" evidence="2">
    <location>
        <begin position="430"/>
        <end position="462"/>
    </location>
</feature>
<dbReference type="GO" id="GO:0051015">
    <property type="term" value="F:actin filament binding"/>
    <property type="evidence" value="ECO:0007669"/>
    <property type="project" value="TreeGrafter"/>
</dbReference>
<protein>
    <submittedName>
        <fullName evidence="5">Formin like 1</fullName>
    </submittedName>
</protein>
<dbReference type="GO" id="GO:0030866">
    <property type="term" value="P:cortical actin cytoskeleton organization"/>
    <property type="evidence" value="ECO:0007669"/>
    <property type="project" value="TreeGrafter"/>
</dbReference>
<dbReference type="PANTHER" id="PTHR45857:SF2">
    <property type="entry name" value="FORMIN-LIKE PROTEIN 1"/>
    <property type="match status" value="1"/>
</dbReference>
<comment type="similarity">
    <text evidence="1">Belongs to the formin homology family.</text>
</comment>
<dbReference type="GO" id="GO:0016477">
    <property type="term" value="P:cell migration"/>
    <property type="evidence" value="ECO:0007669"/>
    <property type="project" value="TreeGrafter"/>
</dbReference>
<dbReference type="AlphaFoldDB" id="A0A674JT77"/>
<dbReference type="PROSITE" id="PS51231">
    <property type="entry name" value="DAD"/>
    <property type="match status" value="1"/>
</dbReference>
<dbReference type="GO" id="GO:0008360">
    <property type="term" value="P:regulation of cell shape"/>
    <property type="evidence" value="ECO:0007669"/>
    <property type="project" value="TreeGrafter"/>
</dbReference>
<evidence type="ECO:0000256" key="2">
    <source>
        <dbReference type="SAM" id="MobiDB-lite"/>
    </source>
</evidence>
<organism evidence="5 6">
    <name type="scientific">Terrapene triunguis</name>
    <name type="common">Three-toed box turtle</name>
    <dbReference type="NCBI Taxonomy" id="2587831"/>
    <lineage>
        <taxon>Eukaryota</taxon>
        <taxon>Metazoa</taxon>
        <taxon>Chordata</taxon>
        <taxon>Craniata</taxon>
        <taxon>Vertebrata</taxon>
        <taxon>Euteleostomi</taxon>
        <taxon>Archelosauria</taxon>
        <taxon>Testudinata</taxon>
        <taxon>Testudines</taxon>
        <taxon>Cryptodira</taxon>
        <taxon>Durocryptodira</taxon>
        <taxon>Testudinoidea</taxon>
        <taxon>Emydidae</taxon>
        <taxon>Terrapene</taxon>
    </lineage>
</organism>
<dbReference type="Proteomes" id="UP000472274">
    <property type="component" value="Unplaced"/>
</dbReference>
<dbReference type="InterPro" id="IPR042201">
    <property type="entry name" value="FH2_Formin_sf"/>
</dbReference>
<dbReference type="SMART" id="SM00498">
    <property type="entry name" value="FH2"/>
    <property type="match status" value="1"/>
</dbReference>
<sequence length="462" mass="52615">MPIFNWVALKPTQINGTIFNELNDEKVLQELDMNDFEEQFKTKAQGPSLDISTLKVKAVQKAPSKVTLIESNRAKNLAITLRKGGLSIDSICKAIQTYDLQSLSLDFLELLQRFLPTEYELTLIRKYEKEQRPLEELSDEDIFMIKFSQIPRLAERMNIMTFLGNFSDTAQLLMPQLNAIIAASMSLKSSTKLRNILEIVLAFGNYMNSSKRGAAYGFRLQSLDALLEMKSTDRKQTLLHYIGRVIMEKYPELTGFHTELHFLDKAGSVSLDSVLQDMRALQRGMELTRKEFMRQDDSQVLKDFLKANTEVMEKLQTDSKTAQEAYESAVEYFGENPKTSPPTMFFPIFVRFVKAYKKVEQDIELWRKEAAAAKEVESNSPSKPEPKSPAPKAKRQQMDMIAELKKKQMVKEPLIYEGGDGAIEDIISGLRNQPYRRGDTGRCSAKKRPTGQTLQVTSDISL</sequence>